<dbReference type="AlphaFoldDB" id="A0A060M5T9"/>
<dbReference type="InterPro" id="IPR001646">
    <property type="entry name" value="5peptide_repeat"/>
</dbReference>
<protein>
    <recommendedName>
        <fullName evidence="3">Pentapeptide repeat-containing protein</fullName>
    </recommendedName>
</protein>
<dbReference type="eggNOG" id="COG1357">
    <property type="taxonomic scope" value="Bacteria"/>
</dbReference>
<evidence type="ECO:0008006" key="3">
    <source>
        <dbReference type="Google" id="ProtNLM"/>
    </source>
</evidence>
<name>A0A060M5T9_9BACI</name>
<dbReference type="RefSeq" id="WP_038483387.1">
    <property type="nucleotide sequence ID" value="NZ_CP003923.1"/>
</dbReference>
<proteinExistence type="predicted"/>
<dbReference type="PATRIC" id="fig|1246626.3.peg.3345"/>
<dbReference type="Gene3D" id="2.160.20.80">
    <property type="entry name" value="E3 ubiquitin-protein ligase SopA"/>
    <property type="match status" value="1"/>
</dbReference>
<evidence type="ECO:0000313" key="2">
    <source>
        <dbReference type="Proteomes" id="UP000027142"/>
    </source>
</evidence>
<dbReference type="KEGG" id="ble:BleG1_3366"/>
<dbReference type="EMBL" id="CP003923">
    <property type="protein sequence ID" value="AIC95913.1"/>
    <property type="molecule type" value="Genomic_DNA"/>
</dbReference>
<dbReference type="Proteomes" id="UP000027142">
    <property type="component" value="Chromosome"/>
</dbReference>
<dbReference type="STRING" id="1246626.BleG1_3366"/>
<evidence type="ECO:0000313" key="1">
    <source>
        <dbReference type="EMBL" id="AIC95913.1"/>
    </source>
</evidence>
<organism evidence="1 2">
    <name type="scientific">Shouchella lehensis G1</name>
    <dbReference type="NCBI Taxonomy" id="1246626"/>
    <lineage>
        <taxon>Bacteria</taxon>
        <taxon>Bacillati</taxon>
        <taxon>Bacillota</taxon>
        <taxon>Bacilli</taxon>
        <taxon>Bacillales</taxon>
        <taxon>Bacillaceae</taxon>
        <taxon>Shouchella</taxon>
    </lineage>
</organism>
<gene>
    <name evidence="1" type="ORF">BleG1_3366</name>
</gene>
<accession>A0A060M5T9</accession>
<reference evidence="1 2" key="1">
    <citation type="journal article" date="2014" name="Gene">
        <title>A comparative genomic analysis of the alkalitolerant soil bacterium Bacillus lehensis G1.</title>
        <authorList>
            <person name="Noor Y.M."/>
            <person name="Samsulrizal N.H."/>
            <person name="Jema'on N.A."/>
            <person name="Low K.O."/>
            <person name="Ramli A.N."/>
            <person name="Alias N.I."/>
            <person name="Damis S.I."/>
            <person name="Fuzi S.F."/>
            <person name="Isa M.N."/>
            <person name="Murad A.M."/>
            <person name="Raih M.F."/>
            <person name="Bakar F.D."/>
            <person name="Najimudin N."/>
            <person name="Mahadi N.M."/>
            <person name="Illias R.M."/>
        </authorList>
    </citation>
    <scope>NUCLEOTIDE SEQUENCE [LARGE SCALE GENOMIC DNA]</scope>
    <source>
        <strain evidence="1 2">G1</strain>
    </source>
</reference>
<dbReference type="HOGENOM" id="CLU_068870_0_0_9"/>
<dbReference type="OrthoDB" id="154708at2"/>
<dbReference type="Pfam" id="PF00805">
    <property type="entry name" value="Pentapeptide"/>
    <property type="match status" value="1"/>
</dbReference>
<dbReference type="SUPFAM" id="SSF141571">
    <property type="entry name" value="Pentapeptide repeat-like"/>
    <property type="match status" value="1"/>
</dbReference>
<keyword evidence="2" id="KW-1185">Reference proteome</keyword>
<sequence length="261" mass="29368">MERVLSSDCSRCFGLCCVALPYGESADFPKDKPSGVPCENLLINNDCQIHDQLRNCGFKGCVTYECFGAGQYVSEVIYSGDSWRVNKNLADDMFTVFPIVQQIHEMLFYLAQALEVAEDKHKHPLSTLQDELLEQTSHSLFIRSFNISDYRGRVGILLEEVSLTYRKAYRQKQLKSNYIGIRISGSLAGQSLRGKLLIGANGNDANFHRVDFLGADMRDTQVKRADLSDALFLTQSQLNAAIGDNETIVPSYLVRPKHWVE</sequence>